<dbReference type="Proteomes" id="UP000821853">
    <property type="component" value="Chromosome 5"/>
</dbReference>
<dbReference type="SUPFAM" id="SSF52540">
    <property type="entry name" value="P-loop containing nucleoside triphosphate hydrolases"/>
    <property type="match status" value="1"/>
</dbReference>
<accession>A0A9J6GM91</accession>
<name>A0A9J6GM91_HAELO</name>
<dbReference type="GO" id="GO:0008146">
    <property type="term" value="F:sulfotransferase activity"/>
    <property type="evidence" value="ECO:0007669"/>
    <property type="project" value="InterPro"/>
</dbReference>
<dbReference type="EMBL" id="JABSTR010000007">
    <property type="protein sequence ID" value="KAH9375284.1"/>
    <property type="molecule type" value="Genomic_DNA"/>
</dbReference>
<evidence type="ECO:0000313" key="5">
    <source>
        <dbReference type="Proteomes" id="UP000821853"/>
    </source>
</evidence>
<feature type="domain" description="Sulfotransferase" evidence="3">
    <location>
        <begin position="285"/>
        <end position="320"/>
    </location>
</feature>
<gene>
    <name evidence="4" type="ORF">HPB48_020506</name>
</gene>
<protein>
    <recommendedName>
        <fullName evidence="3">Sulfotransferase domain-containing protein</fullName>
    </recommendedName>
</protein>
<dbReference type="InterPro" id="IPR000863">
    <property type="entry name" value="Sulfotransferase_dom"/>
</dbReference>
<keyword evidence="2" id="KW-0808">Transferase</keyword>
<evidence type="ECO:0000256" key="2">
    <source>
        <dbReference type="ARBA" id="ARBA00022679"/>
    </source>
</evidence>
<feature type="domain" description="Sulfotransferase" evidence="3">
    <location>
        <begin position="51"/>
        <end position="246"/>
    </location>
</feature>
<dbReference type="VEuPathDB" id="VectorBase:HLOH_056370"/>
<comment type="similarity">
    <text evidence="1">Belongs to the sulfotransferase 1 family.</text>
</comment>
<dbReference type="InterPro" id="IPR027417">
    <property type="entry name" value="P-loop_NTPase"/>
</dbReference>
<proteinExistence type="inferred from homology"/>
<evidence type="ECO:0000256" key="1">
    <source>
        <dbReference type="ARBA" id="ARBA00005771"/>
    </source>
</evidence>
<dbReference type="Gene3D" id="3.40.50.300">
    <property type="entry name" value="P-loop containing nucleotide triphosphate hydrolases"/>
    <property type="match status" value="1"/>
</dbReference>
<dbReference type="Pfam" id="PF00685">
    <property type="entry name" value="Sulfotransfer_1"/>
    <property type="match status" value="2"/>
</dbReference>
<evidence type="ECO:0000313" key="4">
    <source>
        <dbReference type="EMBL" id="KAH9375284.1"/>
    </source>
</evidence>
<dbReference type="AlphaFoldDB" id="A0A9J6GM91"/>
<dbReference type="PANTHER" id="PTHR11783">
    <property type="entry name" value="SULFOTRANSFERASE SULT"/>
    <property type="match status" value="1"/>
</dbReference>
<reference evidence="4 5" key="1">
    <citation type="journal article" date="2020" name="Cell">
        <title>Large-Scale Comparative Analyses of Tick Genomes Elucidate Their Genetic Diversity and Vector Capacities.</title>
        <authorList>
            <consortium name="Tick Genome and Microbiome Consortium (TIGMIC)"/>
            <person name="Jia N."/>
            <person name="Wang J."/>
            <person name="Shi W."/>
            <person name="Du L."/>
            <person name="Sun Y."/>
            <person name="Zhan W."/>
            <person name="Jiang J.F."/>
            <person name="Wang Q."/>
            <person name="Zhang B."/>
            <person name="Ji P."/>
            <person name="Bell-Sakyi L."/>
            <person name="Cui X.M."/>
            <person name="Yuan T.T."/>
            <person name="Jiang B.G."/>
            <person name="Yang W.F."/>
            <person name="Lam T.T."/>
            <person name="Chang Q.C."/>
            <person name="Ding S.J."/>
            <person name="Wang X.J."/>
            <person name="Zhu J.G."/>
            <person name="Ruan X.D."/>
            <person name="Zhao L."/>
            <person name="Wei J.T."/>
            <person name="Ye R.Z."/>
            <person name="Que T.C."/>
            <person name="Du C.H."/>
            <person name="Zhou Y.H."/>
            <person name="Cheng J.X."/>
            <person name="Dai P.F."/>
            <person name="Guo W.B."/>
            <person name="Han X.H."/>
            <person name="Huang E.J."/>
            <person name="Li L.F."/>
            <person name="Wei W."/>
            <person name="Gao Y.C."/>
            <person name="Liu J.Z."/>
            <person name="Shao H.Z."/>
            <person name="Wang X."/>
            <person name="Wang C.C."/>
            <person name="Yang T.C."/>
            <person name="Huo Q.B."/>
            <person name="Li W."/>
            <person name="Chen H.Y."/>
            <person name="Chen S.E."/>
            <person name="Zhou L.G."/>
            <person name="Ni X.B."/>
            <person name="Tian J.H."/>
            <person name="Sheng Y."/>
            <person name="Liu T."/>
            <person name="Pan Y.S."/>
            <person name="Xia L.Y."/>
            <person name="Li J."/>
            <person name="Zhao F."/>
            <person name="Cao W.C."/>
        </authorList>
    </citation>
    <scope>NUCLEOTIDE SEQUENCE [LARGE SCALE GENOMIC DNA]</scope>
    <source>
        <strain evidence="4">HaeL-2018</strain>
    </source>
</reference>
<sequence>MTKDKENGTRHAQNGEGGVARSRRVGSYVFCEHFPEEILRGALGYQHRPGEVYIVTYPKCGTTWMQHIMYNICSRGEPPPTVGHFFHNMPFLERHGVEAVRGLTCPPGAIKTHMLYDKDRICPEAKYVYVVRNPFDCCVSFYHHYKMYPIYGFENGTFEDFLQLFLEGDVDGGDYFDHLFSWYPHRNDSNVLFLRYEDLKSDTESCVLAVADFLGAEHGKALRSNPDTMAKVLRAVSVEGVRNLSRLEREYQAQFMAETPVHLLPRWAQLYLDHSGSRATYKPDKGASMVRKGEVGDWRNHFSEEQAQKMKKKAEEVFKGLDLLTIWKDCLYV</sequence>
<comment type="caution">
    <text evidence="4">The sequence shown here is derived from an EMBL/GenBank/DDBJ whole genome shotgun (WGS) entry which is preliminary data.</text>
</comment>
<dbReference type="OrthoDB" id="205623at2759"/>
<evidence type="ECO:0000259" key="3">
    <source>
        <dbReference type="Pfam" id="PF00685"/>
    </source>
</evidence>
<dbReference type="OMA" id="ELMAYTP"/>
<organism evidence="4 5">
    <name type="scientific">Haemaphysalis longicornis</name>
    <name type="common">Bush tick</name>
    <dbReference type="NCBI Taxonomy" id="44386"/>
    <lineage>
        <taxon>Eukaryota</taxon>
        <taxon>Metazoa</taxon>
        <taxon>Ecdysozoa</taxon>
        <taxon>Arthropoda</taxon>
        <taxon>Chelicerata</taxon>
        <taxon>Arachnida</taxon>
        <taxon>Acari</taxon>
        <taxon>Parasitiformes</taxon>
        <taxon>Ixodida</taxon>
        <taxon>Ixodoidea</taxon>
        <taxon>Ixodidae</taxon>
        <taxon>Haemaphysalinae</taxon>
        <taxon>Haemaphysalis</taxon>
    </lineage>
</organism>
<keyword evidence="5" id="KW-1185">Reference proteome</keyword>